<dbReference type="AlphaFoldDB" id="A0AAV1SPI1"/>
<dbReference type="Proteomes" id="UP001314170">
    <property type="component" value="Unassembled WGS sequence"/>
</dbReference>
<feature type="domain" description="Cyclin-like" evidence="10">
    <location>
        <begin position="780"/>
        <end position="864"/>
    </location>
</feature>
<name>A0AAV1SPI1_9ROSI</name>
<protein>
    <recommendedName>
        <fullName evidence="8">B-like cyclin</fullName>
    </recommendedName>
</protein>
<evidence type="ECO:0000256" key="6">
    <source>
        <dbReference type="ARBA" id="ARBA00023127"/>
    </source>
</evidence>
<dbReference type="EMBL" id="CAWUPB010001195">
    <property type="protein sequence ID" value="CAK7355524.1"/>
    <property type="molecule type" value="Genomic_DNA"/>
</dbReference>
<evidence type="ECO:0000259" key="10">
    <source>
        <dbReference type="SMART" id="SM00385"/>
    </source>
</evidence>
<evidence type="ECO:0000256" key="1">
    <source>
        <dbReference type="ARBA" id="ARBA00003222"/>
    </source>
</evidence>
<keyword evidence="13" id="KW-1185">Reference proteome</keyword>
<dbReference type="InterPro" id="IPR048258">
    <property type="entry name" value="Cyclins_cyclin-box"/>
</dbReference>
<evidence type="ECO:0000313" key="12">
    <source>
        <dbReference type="EMBL" id="CAK7355524.1"/>
    </source>
</evidence>
<dbReference type="SMART" id="SM00385">
    <property type="entry name" value="CYCLIN"/>
    <property type="match status" value="2"/>
</dbReference>
<reference evidence="12 13" key="1">
    <citation type="submission" date="2024-01" db="EMBL/GenBank/DDBJ databases">
        <authorList>
            <person name="Waweru B."/>
        </authorList>
    </citation>
    <scope>NUCLEOTIDE SEQUENCE [LARGE SCALE GENOMIC DNA]</scope>
</reference>
<keyword evidence="6 9" id="KW-0195">Cyclin</keyword>
<accession>A0AAV1SPI1</accession>
<dbReference type="GO" id="GO:0051301">
    <property type="term" value="P:cell division"/>
    <property type="evidence" value="ECO:0007669"/>
    <property type="project" value="UniProtKB-KW"/>
</dbReference>
<evidence type="ECO:0000313" key="13">
    <source>
        <dbReference type="Proteomes" id="UP001314170"/>
    </source>
</evidence>
<dbReference type="PROSITE" id="PS00292">
    <property type="entry name" value="CYCLINS"/>
    <property type="match status" value="1"/>
</dbReference>
<comment type="caution">
    <text evidence="12">The sequence shown here is derived from an EMBL/GenBank/DDBJ whole genome shotgun (WGS) entry which is preliminary data.</text>
</comment>
<dbReference type="FunFam" id="1.10.472.10:FF:000032">
    <property type="entry name" value="G2/mitotic-specific cyclin-1"/>
    <property type="match status" value="1"/>
</dbReference>
<dbReference type="CDD" id="cd20511">
    <property type="entry name" value="CYCLIN_AtCycB-like_rpt2"/>
    <property type="match status" value="1"/>
</dbReference>
<dbReference type="Pfam" id="PF02984">
    <property type="entry name" value="Cyclin_C"/>
    <property type="match status" value="1"/>
</dbReference>
<dbReference type="InterPro" id="IPR039361">
    <property type="entry name" value="Cyclin"/>
</dbReference>
<comment type="function">
    <text evidence="1">Essential for the control of the cell cycle at the G2/M (mitosis) transition.</text>
</comment>
<evidence type="ECO:0000259" key="11">
    <source>
        <dbReference type="SMART" id="SM01332"/>
    </source>
</evidence>
<keyword evidence="7" id="KW-0131">Cell cycle</keyword>
<dbReference type="SUPFAM" id="SSF47954">
    <property type="entry name" value="Cyclin-like"/>
    <property type="match status" value="2"/>
</dbReference>
<dbReference type="InterPro" id="IPR006671">
    <property type="entry name" value="Cyclin_N"/>
</dbReference>
<comment type="similarity">
    <text evidence="2">Belongs to the cyclin family. Cyclin AB subfamily.</text>
</comment>
<dbReference type="SMART" id="SM01332">
    <property type="entry name" value="Cyclin_C"/>
    <property type="match status" value="1"/>
</dbReference>
<evidence type="ECO:0000256" key="9">
    <source>
        <dbReference type="RuleBase" id="RU000383"/>
    </source>
</evidence>
<dbReference type="InterPro" id="IPR013763">
    <property type="entry name" value="Cyclin-like_dom"/>
</dbReference>
<organism evidence="12 13">
    <name type="scientific">Dovyalis caffra</name>
    <dbReference type="NCBI Taxonomy" id="77055"/>
    <lineage>
        <taxon>Eukaryota</taxon>
        <taxon>Viridiplantae</taxon>
        <taxon>Streptophyta</taxon>
        <taxon>Embryophyta</taxon>
        <taxon>Tracheophyta</taxon>
        <taxon>Spermatophyta</taxon>
        <taxon>Magnoliopsida</taxon>
        <taxon>eudicotyledons</taxon>
        <taxon>Gunneridae</taxon>
        <taxon>Pentapetalae</taxon>
        <taxon>rosids</taxon>
        <taxon>fabids</taxon>
        <taxon>Malpighiales</taxon>
        <taxon>Salicaceae</taxon>
        <taxon>Flacourtieae</taxon>
        <taxon>Dovyalis</taxon>
    </lineage>
</organism>
<evidence type="ECO:0000256" key="3">
    <source>
        <dbReference type="ARBA" id="ARBA00011177"/>
    </source>
</evidence>
<keyword evidence="4" id="KW-0132">Cell division</keyword>
<sequence>MRCSFGSVETEQAVPISDMAFSFFLLETWLMIMLCARDRVGLLAFHQALVFNPQNAFVVWVFASILYCGTQQEGVQFARENAKVQERFVPEISGFSEIKSDEELAEKVSQLASLVQYTVDAFTDEISLSESLSRYLDSPFYDLVFISKKISKHVALFFHMQPCEYGRESFKIDYDLLGKGDLHETRFVLGKVILETLSGGLVRGKEILKEDTKVIKKDHEPTLSDLVKKVNGEGHILLSFDERNQERANQLENINMKQFSEQKINSMKEKVVSIDALMDMAKKQHKVVDTTLVCEEKFHLPLQESDKKQVAVGNELHQHSAKKHGKMVEKVEHHKLCYKETKELFNVIRKCNPSEDKKIKGEEKNIRPPVLQELAKEKTKKLKHGMAKEKTKKLKLAMAKEKSVRSKKQQKVVDAARVCEEKFHLPLQESDKKQVAVGNELHQHRAKKHKKMVEKVEHHELCYKETKELFNVTRNCNPSEDEKIKGEEQNVQPPVLQELAKEKTKKLKHVMAKKKSVRSKKQQKEADKTLVCEENFHLPPQESDKKQVAVGNELHQHRAKKHRKMEEKVVHHELRYKETEELFNVIRKCNPSEDEKIKGEEKNVRPPVLQELVKEKTMKLKHVMTKEKSVRNHGVCEGHRPVTRKFAAQLSTTQQYCHQQDIKKQKPSVPSTNGFGDSIFADVEGNKASPADQPVPMFLEQTEASPDELDKMEEVEMEDIMEEPILNIDDCDAKNPLAAVDYVEDLYAYYRKMENCSCVSSNYMVQQDDINEKMRAILIDWLIEVHDKFDLMKETLFLTVNLIDRFLSQQTVMRKKLQLVGLVAMLLACKYEEVSVPVVGDLILISDKAYTRKEVLEMENSMLNKLQFNMSFPTPYVFMQRFLKAAQSDKKQLELLSFFFIELSLVEYEMLKFPPSLLAASAIYTAQCTIYGFKEWNKTCEWHSNYSEEQLLECSRLMVGFHQKAATGKLTGVFRKYNTSKFGFTSKYEAAAQFLLEDQL</sequence>
<dbReference type="GO" id="GO:0010332">
    <property type="term" value="P:response to gamma radiation"/>
    <property type="evidence" value="ECO:0007669"/>
    <property type="project" value="UniProtKB-ARBA"/>
</dbReference>
<feature type="domain" description="Cyclin-like" evidence="10">
    <location>
        <begin position="877"/>
        <end position="960"/>
    </location>
</feature>
<feature type="domain" description="Cyclin C-terminal" evidence="11">
    <location>
        <begin position="873"/>
        <end position="991"/>
    </location>
</feature>
<dbReference type="InterPro" id="IPR036915">
    <property type="entry name" value="Cyclin-like_sf"/>
</dbReference>
<dbReference type="PANTHER" id="PTHR10177">
    <property type="entry name" value="CYCLINS"/>
    <property type="match status" value="1"/>
</dbReference>
<evidence type="ECO:0000256" key="5">
    <source>
        <dbReference type="ARBA" id="ARBA00022776"/>
    </source>
</evidence>
<evidence type="ECO:0000256" key="7">
    <source>
        <dbReference type="ARBA" id="ARBA00023306"/>
    </source>
</evidence>
<proteinExistence type="inferred from homology"/>
<dbReference type="Gene3D" id="1.10.472.10">
    <property type="entry name" value="Cyclin-like"/>
    <property type="match status" value="2"/>
</dbReference>
<dbReference type="InterPro" id="IPR004367">
    <property type="entry name" value="Cyclin_C-dom"/>
</dbReference>
<evidence type="ECO:0000256" key="2">
    <source>
        <dbReference type="ARBA" id="ARBA00006955"/>
    </source>
</evidence>
<dbReference type="CDD" id="cd20567">
    <property type="entry name" value="CYCLIN_AtCycB-like_rpt1"/>
    <property type="match status" value="1"/>
</dbReference>
<comment type="subunit">
    <text evidence="3">Interacts with the CDC2 protein kinase to form a serine/threonine kinase holoenzyme complex also known as maturation promoting factor (MPF). The cyclin subunit imparts substrate specificity to the complex.</text>
</comment>
<keyword evidence="5" id="KW-0498">Mitosis</keyword>
<dbReference type="Pfam" id="PF00134">
    <property type="entry name" value="Cyclin_N"/>
    <property type="match status" value="1"/>
</dbReference>
<evidence type="ECO:0000256" key="8">
    <source>
        <dbReference type="ARBA" id="ARBA00032263"/>
    </source>
</evidence>
<gene>
    <name evidence="12" type="ORF">DCAF_LOCUS25784</name>
</gene>
<evidence type="ECO:0000256" key="4">
    <source>
        <dbReference type="ARBA" id="ARBA00022618"/>
    </source>
</evidence>